<evidence type="ECO:0000259" key="2">
    <source>
        <dbReference type="Pfam" id="PF12849"/>
    </source>
</evidence>
<feature type="domain" description="PBP" evidence="2">
    <location>
        <begin position="93"/>
        <end position="224"/>
    </location>
</feature>
<dbReference type="InterPro" id="IPR024370">
    <property type="entry name" value="PBP_domain"/>
</dbReference>
<proteinExistence type="predicted"/>
<dbReference type="RefSeq" id="WP_117401505.1">
    <property type="nucleotide sequence ID" value="NZ_QVNQ01000006.1"/>
</dbReference>
<evidence type="ECO:0000313" key="3">
    <source>
        <dbReference type="EMBL" id="RFS83674.1"/>
    </source>
</evidence>
<evidence type="ECO:0000256" key="1">
    <source>
        <dbReference type="SAM" id="SignalP"/>
    </source>
</evidence>
<feature type="chain" id="PRO_5016681069" description="PBP domain-containing protein" evidence="1">
    <location>
        <begin position="34"/>
        <end position="352"/>
    </location>
</feature>
<protein>
    <recommendedName>
        <fullName evidence="2">PBP domain-containing protein</fullName>
    </recommendedName>
</protein>
<dbReference type="EMBL" id="QVNQ01000006">
    <property type="protein sequence ID" value="RFS83674.1"/>
    <property type="molecule type" value="Genomic_DNA"/>
</dbReference>
<organism evidence="3 4">
    <name type="scientific">Actinomadura spongiicola</name>
    <dbReference type="NCBI Taxonomy" id="2303421"/>
    <lineage>
        <taxon>Bacteria</taxon>
        <taxon>Bacillati</taxon>
        <taxon>Actinomycetota</taxon>
        <taxon>Actinomycetes</taxon>
        <taxon>Streptosporangiales</taxon>
        <taxon>Thermomonosporaceae</taxon>
        <taxon>Actinomadura</taxon>
    </lineage>
</organism>
<gene>
    <name evidence="3" type="ORF">D0T12_21920</name>
</gene>
<comment type="caution">
    <text evidence="3">The sequence shown here is derived from an EMBL/GenBank/DDBJ whole genome shotgun (WGS) entry which is preliminary data.</text>
</comment>
<evidence type="ECO:0000313" key="4">
    <source>
        <dbReference type="Proteomes" id="UP000262882"/>
    </source>
</evidence>
<dbReference type="OrthoDB" id="3636760at2"/>
<keyword evidence="1" id="KW-0732">Signal</keyword>
<feature type="signal peptide" evidence="1">
    <location>
        <begin position="1"/>
        <end position="33"/>
    </location>
</feature>
<dbReference type="AlphaFoldDB" id="A0A372GE72"/>
<dbReference type="Pfam" id="PF12849">
    <property type="entry name" value="PBP_like_2"/>
    <property type="match status" value="1"/>
</dbReference>
<name>A0A372GE72_9ACTN</name>
<accession>A0A372GE72</accession>
<dbReference type="Gene3D" id="3.40.190.10">
    <property type="entry name" value="Periplasmic binding protein-like II"/>
    <property type="match status" value="2"/>
</dbReference>
<keyword evidence="4" id="KW-1185">Reference proteome</keyword>
<dbReference type="Proteomes" id="UP000262882">
    <property type="component" value="Unassembled WGS sequence"/>
</dbReference>
<dbReference type="SUPFAM" id="SSF53850">
    <property type="entry name" value="Periplasmic binding protein-like II"/>
    <property type="match status" value="1"/>
</dbReference>
<reference evidence="3 4" key="1">
    <citation type="submission" date="2018-08" db="EMBL/GenBank/DDBJ databases">
        <title>Actinomadura spongicola sp. nov., isolated from marine sponge Leucetta chagosensis.</title>
        <authorList>
            <person name="Li L."/>
            <person name="Lin H.W."/>
        </authorList>
    </citation>
    <scope>NUCLEOTIDE SEQUENCE [LARGE SCALE GENOMIC DNA]</scope>
    <source>
        <strain evidence="3 4">LHW52907</strain>
    </source>
</reference>
<sequence>MRNHRTRGAAALVGAATALIAAVVAPPTSGAFADPGVTPRSTDVVGVGADTTEALFDQLASDHNATRHGRRLFSWRTHGSATIRPKAGCRPITRPPGSSQGIDALIARQVLPGGRPCIDFARSIRPRLPGDPPNLRLFPFATDGLTWAANTDGNAPDSLTPPQLADIFTCRVRTWDRVGGTSADTIQPMLPIVGPGITYFLNQLGVDKLGDCVRTGVPQDQGTDPLIAGNPNALVWYSIAKYLAQAEYGHDDQHGALSLRMIQGLAPAVRNPASGRVEINAGQVAGVPAFPSTLMIKESVAVLAGPDGRLPRGPARLFAGPHSWICSSPRAQANIAEYGFLPLRGDSCGKPE</sequence>